<feature type="domain" description="Cytochrome c" evidence="8">
    <location>
        <begin position="220"/>
        <end position="319"/>
    </location>
</feature>
<dbReference type="SUPFAM" id="SSF101874">
    <property type="entry name" value="YceI-like"/>
    <property type="match status" value="1"/>
</dbReference>
<protein>
    <submittedName>
        <fullName evidence="9">Cytochrome c-552</fullName>
    </submittedName>
</protein>
<keyword evidence="10" id="KW-1185">Reference proteome</keyword>
<keyword evidence="2 6" id="KW-0349">Heme</keyword>
<feature type="signal peptide" evidence="7">
    <location>
        <begin position="1"/>
        <end position="20"/>
    </location>
</feature>
<dbReference type="PANTHER" id="PTHR11961">
    <property type="entry name" value="CYTOCHROME C"/>
    <property type="match status" value="1"/>
</dbReference>
<name>A0A2R8BAI8_9RHOB</name>
<dbReference type="GO" id="GO:0020037">
    <property type="term" value="F:heme binding"/>
    <property type="evidence" value="ECO:0007669"/>
    <property type="project" value="InterPro"/>
</dbReference>
<evidence type="ECO:0000256" key="2">
    <source>
        <dbReference type="ARBA" id="ARBA00022617"/>
    </source>
</evidence>
<sequence>MLNKVMRAAAIAAVTLSGHAATADGHASISWTLDASASKLAFGSVKKDSVGEVHSFETISGGVSAQGAVAIEIDLTSVQTNIDIRNERFGEFVFKGAPKATLNAEVDMAEMSAMAVGASDVIDVEAVLSFLGADIEVEAEMFALRVSDTQVMITTNDMIFVGTDDLGITAGVDKLMELAKLPGITRTTPVTLRLMFTMDDTKAEAAPAAPAPTQVAAVAGDVDAGKKVFKKCKACHKLKAGKNGAGPTLYQIVGAQAAAVEGFKYSKAMAASGLVWDIETLSAFLAKPKSLVKGTKMAFNGLKKEDDIANVIAYIADASK</sequence>
<dbReference type="AlphaFoldDB" id="A0A2R8BAI8"/>
<dbReference type="OrthoDB" id="5525824at2"/>
<accession>A0A2R8BAI8</accession>
<keyword evidence="4" id="KW-0249">Electron transport</keyword>
<dbReference type="PRINTS" id="PR00604">
    <property type="entry name" value="CYTCHRMECIAB"/>
</dbReference>
<evidence type="ECO:0000256" key="6">
    <source>
        <dbReference type="PROSITE-ProRule" id="PRU00433"/>
    </source>
</evidence>
<gene>
    <name evidence="9" type="primary">cycM_2</name>
    <name evidence="9" type="ORF">ASD8599_00809</name>
</gene>
<keyword evidence="1" id="KW-0813">Transport</keyword>
<dbReference type="InterPro" id="IPR007372">
    <property type="entry name" value="Lipid/polyisoprenoid-bd_YceI"/>
</dbReference>
<evidence type="ECO:0000256" key="7">
    <source>
        <dbReference type="SAM" id="SignalP"/>
    </source>
</evidence>
<evidence type="ECO:0000313" key="9">
    <source>
        <dbReference type="EMBL" id="SPH20070.1"/>
    </source>
</evidence>
<dbReference type="Pfam" id="PF00034">
    <property type="entry name" value="Cytochrom_C"/>
    <property type="match status" value="1"/>
</dbReference>
<dbReference type="InterPro" id="IPR036761">
    <property type="entry name" value="TTHA0802/YceI-like_sf"/>
</dbReference>
<keyword evidence="7" id="KW-0732">Signal</keyword>
<dbReference type="InterPro" id="IPR009056">
    <property type="entry name" value="Cyt_c-like_dom"/>
</dbReference>
<reference evidence="9 10" key="1">
    <citation type="submission" date="2018-03" db="EMBL/GenBank/DDBJ databases">
        <authorList>
            <person name="Keele B.F."/>
        </authorList>
    </citation>
    <scope>NUCLEOTIDE SEQUENCE [LARGE SCALE GENOMIC DNA]</scope>
    <source>
        <strain evidence="9 10">CECT 8599</strain>
    </source>
</reference>
<keyword evidence="5 6" id="KW-0408">Iron</keyword>
<dbReference type="SMART" id="SM00867">
    <property type="entry name" value="YceI"/>
    <property type="match status" value="1"/>
</dbReference>
<proteinExistence type="predicted"/>
<keyword evidence="3 6" id="KW-0479">Metal-binding</keyword>
<dbReference type="SUPFAM" id="SSF46626">
    <property type="entry name" value="Cytochrome c"/>
    <property type="match status" value="1"/>
</dbReference>
<evidence type="ECO:0000256" key="5">
    <source>
        <dbReference type="ARBA" id="ARBA00023004"/>
    </source>
</evidence>
<dbReference type="GO" id="GO:0009055">
    <property type="term" value="F:electron transfer activity"/>
    <property type="evidence" value="ECO:0007669"/>
    <property type="project" value="InterPro"/>
</dbReference>
<dbReference type="InterPro" id="IPR002327">
    <property type="entry name" value="Cyt_c_1A/1B"/>
</dbReference>
<evidence type="ECO:0000259" key="8">
    <source>
        <dbReference type="PROSITE" id="PS51007"/>
    </source>
</evidence>
<dbReference type="Proteomes" id="UP000244880">
    <property type="component" value="Unassembled WGS sequence"/>
</dbReference>
<dbReference type="Gene3D" id="2.40.128.110">
    <property type="entry name" value="Lipid/polyisoprenoid-binding, YceI-like"/>
    <property type="match status" value="1"/>
</dbReference>
<evidence type="ECO:0000313" key="10">
    <source>
        <dbReference type="Proteomes" id="UP000244880"/>
    </source>
</evidence>
<dbReference type="PROSITE" id="PS51007">
    <property type="entry name" value="CYTC"/>
    <property type="match status" value="1"/>
</dbReference>
<dbReference type="EMBL" id="OMOR01000001">
    <property type="protein sequence ID" value="SPH20070.1"/>
    <property type="molecule type" value="Genomic_DNA"/>
</dbReference>
<dbReference type="RefSeq" id="WP_108827336.1">
    <property type="nucleotide sequence ID" value="NZ_OMOR01000001.1"/>
</dbReference>
<evidence type="ECO:0000256" key="4">
    <source>
        <dbReference type="ARBA" id="ARBA00022982"/>
    </source>
</evidence>
<evidence type="ECO:0000256" key="1">
    <source>
        <dbReference type="ARBA" id="ARBA00022448"/>
    </source>
</evidence>
<evidence type="ECO:0000256" key="3">
    <source>
        <dbReference type="ARBA" id="ARBA00022723"/>
    </source>
</evidence>
<dbReference type="GO" id="GO:0046872">
    <property type="term" value="F:metal ion binding"/>
    <property type="evidence" value="ECO:0007669"/>
    <property type="project" value="UniProtKB-KW"/>
</dbReference>
<feature type="chain" id="PRO_5015354584" evidence="7">
    <location>
        <begin position="21"/>
        <end position="320"/>
    </location>
</feature>
<organism evidence="9 10">
    <name type="scientific">Ascidiaceihabitans donghaensis</name>
    <dbReference type="NCBI Taxonomy" id="1510460"/>
    <lineage>
        <taxon>Bacteria</taxon>
        <taxon>Pseudomonadati</taxon>
        <taxon>Pseudomonadota</taxon>
        <taxon>Alphaproteobacteria</taxon>
        <taxon>Rhodobacterales</taxon>
        <taxon>Paracoccaceae</taxon>
        <taxon>Ascidiaceihabitans</taxon>
    </lineage>
</organism>
<dbReference type="InterPro" id="IPR036909">
    <property type="entry name" value="Cyt_c-like_dom_sf"/>
</dbReference>
<dbReference type="Gene3D" id="1.10.760.10">
    <property type="entry name" value="Cytochrome c-like domain"/>
    <property type="match status" value="1"/>
</dbReference>